<dbReference type="HOGENOM" id="CLU_1012964_0_0_1"/>
<dbReference type="KEGG" id="lgi:LOTGIDRAFT_236978"/>
<evidence type="ECO:0000313" key="3">
    <source>
        <dbReference type="Proteomes" id="UP000030746"/>
    </source>
</evidence>
<evidence type="ECO:0000313" key="2">
    <source>
        <dbReference type="EMBL" id="ESO82491.1"/>
    </source>
</evidence>
<keyword evidence="1" id="KW-0472">Membrane</keyword>
<protein>
    <submittedName>
        <fullName evidence="2">Uncharacterized protein</fullName>
    </submittedName>
</protein>
<dbReference type="OrthoDB" id="6134537at2759"/>
<keyword evidence="1" id="KW-0812">Transmembrane</keyword>
<accession>V3ZNQ1</accession>
<keyword evidence="1" id="KW-1133">Transmembrane helix</keyword>
<name>V3ZNQ1_LOTGI</name>
<proteinExistence type="predicted"/>
<evidence type="ECO:0000256" key="1">
    <source>
        <dbReference type="SAM" id="Phobius"/>
    </source>
</evidence>
<dbReference type="AlphaFoldDB" id="V3ZNQ1"/>
<keyword evidence="3" id="KW-1185">Reference proteome</keyword>
<sequence length="275" mass="31677">MAEIVIRPDRLYPVIMQQEVCVNEDAVKQTEEKMAEKRTEEKTGTISLIDGKQNYKRKPQKQTSNSCSASRLWVFFSVLFFLTTVAAVAAFIWRHSFYDESRKAPVYECVNGTQNNTKIIFQRYGGFFRNRTEQSIFAKQFYQNEQKHVVYANQTLRPYYSSGCTFTCKPQPPSRKKRQVQLANTHFHACCISETSFISPDELPGIDDIPRTLAHFDDLDKRQYFQTQSCQQVLGCNGCRCTQAIDTHTALIEANKSDDDKFVVEMGRFKIYSGG</sequence>
<dbReference type="OMA" id="ACCISEV"/>
<dbReference type="EMBL" id="KB203888">
    <property type="protein sequence ID" value="ESO82491.1"/>
    <property type="molecule type" value="Genomic_DNA"/>
</dbReference>
<gene>
    <name evidence="2" type="ORF">LOTGIDRAFT_236978</name>
</gene>
<dbReference type="Proteomes" id="UP000030746">
    <property type="component" value="Unassembled WGS sequence"/>
</dbReference>
<dbReference type="RefSeq" id="XP_009066843.1">
    <property type="nucleotide sequence ID" value="XM_009068595.1"/>
</dbReference>
<dbReference type="GeneID" id="20250307"/>
<organism evidence="2 3">
    <name type="scientific">Lottia gigantea</name>
    <name type="common">Giant owl limpet</name>
    <dbReference type="NCBI Taxonomy" id="225164"/>
    <lineage>
        <taxon>Eukaryota</taxon>
        <taxon>Metazoa</taxon>
        <taxon>Spiralia</taxon>
        <taxon>Lophotrochozoa</taxon>
        <taxon>Mollusca</taxon>
        <taxon>Gastropoda</taxon>
        <taxon>Patellogastropoda</taxon>
        <taxon>Lottioidea</taxon>
        <taxon>Lottiidae</taxon>
        <taxon>Lottia</taxon>
    </lineage>
</organism>
<dbReference type="CTD" id="20250307"/>
<feature type="transmembrane region" description="Helical" evidence="1">
    <location>
        <begin position="72"/>
        <end position="93"/>
    </location>
</feature>
<reference evidence="2 3" key="1">
    <citation type="journal article" date="2013" name="Nature">
        <title>Insights into bilaterian evolution from three spiralian genomes.</title>
        <authorList>
            <person name="Simakov O."/>
            <person name="Marletaz F."/>
            <person name="Cho S.J."/>
            <person name="Edsinger-Gonzales E."/>
            <person name="Havlak P."/>
            <person name="Hellsten U."/>
            <person name="Kuo D.H."/>
            <person name="Larsson T."/>
            <person name="Lv J."/>
            <person name="Arendt D."/>
            <person name="Savage R."/>
            <person name="Osoegawa K."/>
            <person name="de Jong P."/>
            <person name="Grimwood J."/>
            <person name="Chapman J.A."/>
            <person name="Shapiro H."/>
            <person name="Aerts A."/>
            <person name="Otillar R.P."/>
            <person name="Terry A.Y."/>
            <person name="Boore J.L."/>
            <person name="Grigoriev I.V."/>
            <person name="Lindberg D.R."/>
            <person name="Seaver E.C."/>
            <person name="Weisblat D.A."/>
            <person name="Putnam N.H."/>
            <person name="Rokhsar D.S."/>
        </authorList>
    </citation>
    <scope>NUCLEOTIDE SEQUENCE [LARGE SCALE GENOMIC DNA]</scope>
</reference>